<evidence type="ECO:0000256" key="1">
    <source>
        <dbReference type="ARBA" id="ARBA00005490"/>
    </source>
</evidence>
<dbReference type="GO" id="GO:0005524">
    <property type="term" value="F:ATP binding"/>
    <property type="evidence" value="ECO:0007669"/>
    <property type="project" value="InterPro"/>
</dbReference>
<dbReference type="Pfam" id="PF10409">
    <property type="entry name" value="PTEN_C2"/>
    <property type="match status" value="1"/>
</dbReference>
<feature type="non-terminal residue" evidence="6">
    <location>
        <position position="1"/>
    </location>
</feature>
<organism evidence="6 7">
    <name type="scientific">Nematostella vectensis</name>
    <name type="common">Starlet sea anemone</name>
    <dbReference type="NCBI Taxonomy" id="45351"/>
    <lineage>
        <taxon>Eukaryota</taxon>
        <taxon>Metazoa</taxon>
        <taxon>Cnidaria</taxon>
        <taxon>Anthozoa</taxon>
        <taxon>Hexacorallia</taxon>
        <taxon>Actiniaria</taxon>
        <taxon>Edwardsiidae</taxon>
        <taxon>Nematostella</taxon>
    </lineage>
</organism>
<dbReference type="PhylomeDB" id="A7RX98"/>
<evidence type="ECO:0000313" key="6">
    <source>
        <dbReference type="EMBL" id="EDO43926.1"/>
    </source>
</evidence>
<dbReference type="GO" id="GO:0005737">
    <property type="term" value="C:cytoplasm"/>
    <property type="evidence" value="ECO:0000318"/>
    <property type="project" value="GO_Central"/>
</dbReference>
<dbReference type="FunFam" id="3.90.190.10:FF:000255">
    <property type="entry name" value="putative tyrosine-protein phosphatase auxilin"/>
    <property type="match status" value="1"/>
</dbReference>
<dbReference type="Gene3D" id="1.10.510.10">
    <property type="entry name" value="Transferase(Phosphotransferase) domain 1"/>
    <property type="match status" value="1"/>
</dbReference>
<evidence type="ECO:0008006" key="8">
    <source>
        <dbReference type="Google" id="ProtNLM"/>
    </source>
</evidence>
<dbReference type="eggNOG" id="KOG1989">
    <property type="taxonomic scope" value="Eukaryota"/>
</dbReference>
<dbReference type="InParanoid" id="A7RX98"/>
<dbReference type="InterPro" id="IPR008271">
    <property type="entry name" value="Ser/Thr_kinase_AS"/>
</dbReference>
<dbReference type="GO" id="GO:0035612">
    <property type="term" value="F:AP-2 adaptor complex binding"/>
    <property type="evidence" value="ECO:0000318"/>
    <property type="project" value="GO_Central"/>
</dbReference>
<dbReference type="Pfam" id="PF00069">
    <property type="entry name" value="Pkinase"/>
    <property type="match status" value="1"/>
</dbReference>
<dbReference type="Gene3D" id="2.60.40.1110">
    <property type="match status" value="1"/>
</dbReference>
<dbReference type="GO" id="GO:2000369">
    <property type="term" value="P:regulation of clathrin-dependent endocytosis"/>
    <property type="evidence" value="ECO:0000318"/>
    <property type="project" value="GO_Central"/>
</dbReference>
<dbReference type="FunFam" id="2.60.40.1110:FF:000001">
    <property type="entry name" value="cyclin-G-associated kinase isoform X2"/>
    <property type="match status" value="1"/>
</dbReference>
<keyword evidence="2" id="KW-0547">Nucleotide-binding</keyword>
<dbReference type="InterPro" id="IPR000242">
    <property type="entry name" value="PTP_cat"/>
</dbReference>
<gene>
    <name evidence="6" type="ORF">NEMVEDRAFT_v1g96644</name>
</gene>
<dbReference type="PROSITE" id="PS00108">
    <property type="entry name" value="PROTEIN_KINASE_ST"/>
    <property type="match status" value="1"/>
</dbReference>
<keyword evidence="7" id="KW-1185">Reference proteome</keyword>
<dbReference type="InterPro" id="IPR029021">
    <property type="entry name" value="Prot-tyrosine_phosphatase-like"/>
</dbReference>
<dbReference type="HOGENOM" id="CLU_007537_0_0_1"/>
<dbReference type="SMART" id="SM00220">
    <property type="entry name" value="S_TKc"/>
    <property type="match status" value="1"/>
</dbReference>
<dbReference type="InterPro" id="IPR029023">
    <property type="entry name" value="Tensin_phosphatase"/>
</dbReference>
<dbReference type="GO" id="GO:0004674">
    <property type="term" value="F:protein serine/threonine kinase activity"/>
    <property type="evidence" value="ECO:0000318"/>
    <property type="project" value="GO_Central"/>
</dbReference>
<dbReference type="InterPro" id="IPR000719">
    <property type="entry name" value="Prot_kinase_dom"/>
</dbReference>
<dbReference type="CDD" id="cd14511">
    <property type="entry name" value="PTP_auxilin-like"/>
    <property type="match status" value="1"/>
</dbReference>
<evidence type="ECO:0000256" key="2">
    <source>
        <dbReference type="ARBA" id="ARBA00022741"/>
    </source>
</evidence>
<dbReference type="PANTHER" id="PTHR22967">
    <property type="entry name" value="SERINE/THREONINE PROTEIN KINASE"/>
    <property type="match status" value="1"/>
</dbReference>
<feature type="domain" description="Phosphatase tensin-type" evidence="4">
    <location>
        <begin position="396"/>
        <end position="567"/>
    </location>
</feature>
<comment type="similarity">
    <text evidence="1">Belongs to the protein kinase superfamily. AGC Ser/Thr protein kinase family. PKC subfamily.</text>
</comment>
<dbReference type="CDD" id="cd14036">
    <property type="entry name" value="STKc_GAK"/>
    <property type="match status" value="1"/>
</dbReference>
<protein>
    <recommendedName>
        <fullName evidence="8">Cyclin-G-associated kinase</fullName>
    </recommendedName>
</protein>
<accession>A7RX98</accession>
<evidence type="ECO:0000313" key="7">
    <source>
        <dbReference type="Proteomes" id="UP000001593"/>
    </source>
</evidence>
<dbReference type="SUPFAM" id="SSF52799">
    <property type="entry name" value="(Phosphotyrosine protein) phosphatases II"/>
    <property type="match status" value="1"/>
</dbReference>
<reference evidence="6 7" key="1">
    <citation type="journal article" date="2007" name="Science">
        <title>Sea anemone genome reveals ancestral eumetazoan gene repertoire and genomic organization.</title>
        <authorList>
            <person name="Putnam N.H."/>
            <person name="Srivastava M."/>
            <person name="Hellsten U."/>
            <person name="Dirks B."/>
            <person name="Chapman J."/>
            <person name="Salamov A."/>
            <person name="Terry A."/>
            <person name="Shapiro H."/>
            <person name="Lindquist E."/>
            <person name="Kapitonov V.V."/>
            <person name="Jurka J."/>
            <person name="Genikhovich G."/>
            <person name="Grigoriev I.V."/>
            <person name="Lucas S.M."/>
            <person name="Steele R.E."/>
            <person name="Finnerty J.R."/>
            <person name="Technau U."/>
            <person name="Martindale M.Q."/>
            <person name="Rokhsar D.S."/>
        </authorList>
    </citation>
    <scope>NUCLEOTIDE SEQUENCE [LARGE SCALE GENOMIC DNA]</scope>
    <source>
        <strain evidence="7">CH2 X CH6</strain>
    </source>
</reference>
<dbReference type="GO" id="GO:0004725">
    <property type="term" value="F:protein tyrosine phosphatase activity"/>
    <property type="evidence" value="ECO:0007669"/>
    <property type="project" value="InterPro"/>
</dbReference>
<feature type="domain" description="Protein kinase" evidence="3">
    <location>
        <begin position="15"/>
        <end position="290"/>
    </location>
</feature>
<proteinExistence type="inferred from homology"/>
<evidence type="ECO:0000259" key="5">
    <source>
        <dbReference type="PROSITE" id="PS51182"/>
    </source>
</evidence>
<dbReference type="SUPFAM" id="SSF56112">
    <property type="entry name" value="Protein kinase-like (PK-like)"/>
    <property type="match status" value="1"/>
</dbReference>
<dbReference type="eggNOG" id="KOG2283">
    <property type="taxonomic scope" value="Eukaryota"/>
</dbReference>
<dbReference type="Pfam" id="PF00102">
    <property type="entry name" value="Y_phosphatase"/>
    <property type="match status" value="1"/>
</dbReference>
<name>A7RX98_NEMVE</name>
<dbReference type="SUPFAM" id="SSF49562">
    <property type="entry name" value="C2 domain (Calcium/lipid-binding domain, CaLB)"/>
    <property type="match status" value="1"/>
</dbReference>
<evidence type="ECO:0000259" key="4">
    <source>
        <dbReference type="PROSITE" id="PS51181"/>
    </source>
</evidence>
<dbReference type="OMA" id="CHAEEIV"/>
<dbReference type="PROSITE" id="PS51181">
    <property type="entry name" value="PPASE_TENSIN"/>
    <property type="match status" value="1"/>
</dbReference>
<dbReference type="InterPro" id="IPR035892">
    <property type="entry name" value="C2_domain_sf"/>
</dbReference>
<dbReference type="Gene3D" id="3.90.190.10">
    <property type="entry name" value="Protein tyrosine phosphatase superfamily"/>
    <property type="match status" value="1"/>
</dbReference>
<feature type="domain" description="C2 tensin-type" evidence="5">
    <location>
        <begin position="573"/>
        <end position="712"/>
    </location>
</feature>
<dbReference type="FunFam" id="1.10.510.10:FF:000228">
    <property type="entry name" value="cyclin-G-associated kinase isoform X1"/>
    <property type="match status" value="1"/>
</dbReference>
<dbReference type="GO" id="GO:0045747">
    <property type="term" value="P:positive regulation of Notch signaling pathway"/>
    <property type="evidence" value="ECO:0000318"/>
    <property type="project" value="GO_Central"/>
</dbReference>
<dbReference type="InterPro" id="IPR014020">
    <property type="entry name" value="Tensin_C2-dom"/>
</dbReference>
<dbReference type="Proteomes" id="UP000001593">
    <property type="component" value="Unassembled WGS sequence"/>
</dbReference>
<dbReference type="InterPro" id="IPR011009">
    <property type="entry name" value="Kinase-like_dom_sf"/>
</dbReference>
<dbReference type="PANTHER" id="PTHR22967:SF105">
    <property type="entry name" value="CYCLIN-G-ASSOCIATED KINASE"/>
    <property type="match status" value="1"/>
</dbReference>
<dbReference type="AlphaFoldDB" id="A7RX98"/>
<dbReference type="STRING" id="45351.A7RX98"/>
<evidence type="ECO:0000259" key="3">
    <source>
        <dbReference type="PROSITE" id="PS50011"/>
    </source>
</evidence>
<sequence length="762" mass="85717">NDFVGQFVELGPLELKIKRVIAEGGYGFVFVAQDGKTGKEYALKRLMAGDEAANKNILQEINMLKRLRGHPNVVQFYSAASLGEKESGHGMTEYLILTELCTGIVDRVYQVRDGQPFSPDQILRIFYQLCRAVSHMHKQSPPIIHRDLKIENMLIGSKGQIKLCDFGSATTEPLTPDDSWTALNRSLAEDEIQRNTTPMYRAPEMVDLYSNLPVTEKADIWALGCVLFYLCFMEHPFEDSAKLRIINAKYTIPEMDREYTMYHDLINSTLVVHPEDRPCIRDILTQLEALAAARSVDLKAPVMDKSFHETGIIISQLHGCLDLPLYCCQDKAIILCLFYILAAGPISPTSAPSNNSIQSTSNASNSGNSVLLGGVMKGANSLFSNIKGISNKAFQSMAGYVKNDLDLSYITSRIIVMSFPAEGIESTYKNNIDDVREFLEAKHYEQYFVVNVSPRNYRADKLSTRVLHQCWPVNRLPPLESIISLCRKIFVWLKKDSSRVIVIHCMDGRVASGVLVSAFFVFCKLFKNPNGAADMFSIRRCGIGQKVALTPSQERYLLYIAELINNPSMKPQKNSLYIKSVTLNPVPAFNKARNGCRPFIEMYQGNQRVLTTVQEIEKMREFTLSDGKVTFPVNLTLQGDVTIIVYHGRSTLGGKVQGKMASMRVFLLQFHTGFINPNATKLKYSREELDIAKEDVVKFSSRFAMTLDVTIDTDQAATTTHTWDTLNPARNTPTVCFTSKEEFLECQEEFGMFARSHKIQLV</sequence>
<dbReference type="PROSITE" id="PS51182">
    <property type="entry name" value="C2_TENSIN"/>
    <property type="match status" value="1"/>
</dbReference>
<dbReference type="EMBL" id="DS469549">
    <property type="protein sequence ID" value="EDO43926.1"/>
    <property type="molecule type" value="Genomic_DNA"/>
</dbReference>
<dbReference type="SMART" id="SM01326">
    <property type="entry name" value="PTEN_C2"/>
    <property type="match status" value="1"/>
</dbReference>
<dbReference type="PROSITE" id="PS50011">
    <property type="entry name" value="PROTEIN_KINASE_DOM"/>
    <property type="match status" value="1"/>
</dbReference>